<organism evidence="7 8">
    <name type="scientific">Myceligenerans crystallogenes</name>
    <dbReference type="NCBI Taxonomy" id="316335"/>
    <lineage>
        <taxon>Bacteria</taxon>
        <taxon>Bacillati</taxon>
        <taxon>Actinomycetota</taxon>
        <taxon>Actinomycetes</taxon>
        <taxon>Micrococcales</taxon>
        <taxon>Promicromonosporaceae</taxon>
        <taxon>Myceligenerans</taxon>
    </lineage>
</organism>
<dbReference type="Pfam" id="PF02527">
    <property type="entry name" value="GidB"/>
    <property type="match status" value="1"/>
</dbReference>
<feature type="binding site" evidence="6">
    <location>
        <position position="144"/>
    </location>
    <ligand>
        <name>S-adenosyl-L-methionine</name>
        <dbReference type="ChEBI" id="CHEBI:59789"/>
    </ligand>
</feature>
<comment type="caution">
    <text evidence="7">The sequence shown here is derived from an EMBL/GenBank/DDBJ whole genome shotgun (WGS) entry which is preliminary data.</text>
</comment>
<evidence type="ECO:0000256" key="1">
    <source>
        <dbReference type="ARBA" id="ARBA00022490"/>
    </source>
</evidence>
<evidence type="ECO:0000313" key="8">
    <source>
        <dbReference type="Proteomes" id="UP001501094"/>
    </source>
</evidence>
<keyword evidence="8" id="KW-1185">Reference proteome</keyword>
<comment type="caution">
    <text evidence="6">Lacks conserved residue(s) required for the propagation of feature annotation.</text>
</comment>
<feature type="binding site" evidence="6">
    <location>
        <position position="149"/>
    </location>
    <ligand>
        <name>S-adenosyl-L-methionine</name>
        <dbReference type="ChEBI" id="CHEBI:59789"/>
    </ligand>
</feature>
<evidence type="ECO:0000256" key="5">
    <source>
        <dbReference type="ARBA" id="ARBA00022691"/>
    </source>
</evidence>
<dbReference type="EMBL" id="BAAANL010000004">
    <property type="protein sequence ID" value="GAA1863645.1"/>
    <property type="molecule type" value="Genomic_DNA"/>
</dbReference>
<proteinExistence type="inferred from homology"/>
<protein>
    <recommendedName>
        <fullName evidence="6">Ribosomal RNA small subunit methyltransferase G</fullName>
        <ecNumber evidence="6">2.1.1.-</ecNumber>
    </recommendedName>
    <alternativeName>
        <fullName evidence="6">16S rRNA 7-methylguanosine methyltransferase</fullName>
        <shortName evidence="6">16S rRNA m7G methyltransferase</shortName>
    </alternativeName>
</protein>
<keyword evidence="4 6" id="KW-0808">Transferase</keyword>
<dbReference type="PANTHER" id="PTHR31760">
    <property type="entry name" value="S-ADENOSYL-L-METHIONINE-DEPENDENT METHYLTRANSFERASES SUPERFAMILY PROTEIN"/>
    <property type="match status" value="1"/>
</dbReference>
<keyword evidence="3 6" id="KW-0489">Methyltransferase</keyword>
<dbReference type="CDD" id="cd02440">
    <property type="entry name" value="AdoMet_MTases"/>
    <property type="match status" value="1"/>
</dbReference>
<gene>
    <name evidence="6" type="primary">rsmG</name>
    <name evidence="7" type="ORF">GCM10009751_22030</name>
</gene>
<dbReference type="EC" id="2.1.1.-" evidence="6"/>
<keyword evidence="1 6" id="KW-0963">Cytoplasm</keyword>
<keyword evidence="2 6" id="KW-0698">rRNA processing</keyword>
<dbReference type="Proteomes" id="UP001501094">
    <property type="component" value="Unassembled WGS sequence"/>
</dbReference>
<dbReference type="InterPro" id="IPR029063">
    <property type="entry name" value="SAM-dependent_MTases_sf"/>
</dbReference>
<name>A0ABP4ZPQ5_9MICO</name>
<comment type="subcellular location">
    <subcellularLocation>
        <location evidence="6">Cytoplasm</location>
    </subcellularLocation>
</comment>
<comment type="similarity">
    <text evidence="6">Belongs to the methyltransferase superfamily. RNA methyltransferase RsmG family.</text>
</comment>
<sequence length="282" mass="30637">MRNAHRPFLVQSLGPIVLVPASVRHRADVVAGGLRLGSARPGPLGRARPGSRATAGRLVRETVGVDDTEQTVDAQTLGTSDAVREYFGEHYDTVRAYAQMLMEQGELRGLIGPREVPRLWERHILNSAAVVPHLAGARSVADIGSGAGLPGVVVAIMRPDAEVFLVEPMERRTTWLGEVVDELGLRNVEVKRGRAEEYEGAFEVDVVTSRAVGALSKLVRVAMPLVRTGGEMVLLKGRNVRDEFDDARKVLRRYGAGEPEVFPGETVEGVEPTTIVRLVRGK</sequence>
<feature type="binding site" evidence="6">
    <location>
        <begin position="195"/>
        <end position="196"/>
    </location>
    <ligand>
        <name>S-adenosyl-L-methionine</name>
        <dbReference type="ChEBI" id="CHEBI:59789"/>
    </ligand>
</feature>
<evidence type="ECO:0000256" key="2">
    <source>
        <dbReference type="ARBA" id="ARBA00022552"/>
    </source>
</evidence>
<dbReference type="HAMAP" id="MF_00074">
    <property type="entry name" value="16SrRNA_methyltr_G"/>
    <property type="match status" value="1"/>
</dbReference>
<dbReference type="Gene3D" id="3.40.50.150">
    <property type="entry name" value="Vaccinia Virus protein VP39"/>
    <property type="match status" value="1"/>
</dbReference>
<dbReference type="SUPFAM" id="SSF53335">
    <property type="entry name" value="S-adenosyl-L-methionine-dependent methyltransferases"/>
    <property type="match status" value="1"/>
</dbReference>
<evidence type="ECO:0000256" key="6">
    <source>
        <dbReference type="HAMAP-Rule" id="MF_00074"/>
    </source>
</evidence>
<feature type="binding site" evidence="6">
    <location>
        <position position="210"/>
    </location>
    <ligand>
        <name>S-adenosyl-L-methionine</name>
        <dbReference type="ChEBI" id="CHEBI:59789"/>
    </ligand>
</feature>
<evidence type="ECO:0000313" key="7">
    <source>
        <dbReference type="EMBL" id="GAA1863645.1"/>
    </source>
</evidence>
<evidence type="ECO:0000256" key="4">
    <source>
        <dbReference type="ARBA" id="ARBA00022679"/>
    </source>
</evidence>
<dbReference type="InterPro" id="IPR003682">
    <property type="entry name" value="rRNA_ssu_MeTfrase_G"/>
</dbReference>
<dbReference type="PANTHER" id="PTHR31760:SF0">
    <property type="entry name" value="S-ADENOSYL-L-METHIONINE-DEPENDENT METHYLTRANSFERASES SUPERFAMILY PROTEIN"/>
    <property type="match status" value="1"/>
</dbReference>
<accession>A0ABP4ZPQ5</accession>
<comment type="function">
    <text evidence="6">Specifically methylates the N7 position of a guanine in 16S rRNA.</text>
</comment>
<dbReference type="NCBIfam" id="TIGR00138">
    <property type="entry name" value="rsmG_gidB"/>
    <property type="match status" value="1"/>
</dbReference>
<keyword evidence="5 6" id="KW-0949">S-adenosyl-L-methionine</keyword>
<evidence type="ECO:0000256" key="3">
    <source>
        <dbReference type="ARBA" id="ARBA00022603"/>
    </source>
</evidence>
<reference evidence="8" key="1">
    <citation type="journal article" date="2019" name="Int. J. Syst. Evol. Microbiol.">
        <title>The Global Catalogue of Microorganisms (GCM) 10K type strain sequencing project: providing services to taxonomists for standard genome sequencing and annotation.</title>
        <authorList>
            <consortium name="The Broad Institute Genomics Platform"/>
            <consortium name="The Broad Institute Genome Sequencing Center for Infectious Disease"/>
            <person name="Wu L."/>
            <person name="Ma J."/>
        </authorList>
    </citation>
    <scope>NUCLEOTIDE SEQUENCE [LARGE SCALE GENOMIC DNA]</scope>
    <source>
        <strain evidence="8">JCM 14326</strain>
    </source>
</reference>